<dbReference type="Proteomes" id="UP000311382">
    <property type="component" value="Unassembled WGS sequence"/>
</dbReference>
<name>A0A5C5FS97_9BASI</name>
<organism evidence="1 2">
    <name type="scientific">Rhodotorula diobovata</name>
    <dbReference type="NCBI Taxonomy" id="5288"/>
    <lineage>
        <taxon>Eukaryota</taxon>
        <taxon>Fungi</taxon>
        <taxon>Dikarya</taxon>
        <taxon>Basidiomycota</taxon>
        <taxon>Pucciniomycotina</taxon>
        <taxon>Microbotryomycetes</taxon>
        <taxon>Sporidiobolales</taxon>
        <taxon>Sporidiobolaceae</taxon>
        <taxon>Rhodotorula</taxon>
    </lineage>
</organism>
<dbReference type="AlphaFoldDB" id="A0A5C5FS97"/>
<sequence length="445" mass="49007">MALTDRAPKQTSCRVTQPSKLLTLPVELVELIFEDVYSSARPPSRPLCRALLRFHDERHRRSRYRRVHLVGSSMLSGYTRSLQIRSSIGAACQSFRVVGGFRKRVVDIAPGLVDLVFSSLPNVRNLELEGDQLVRTFLQRADAQVPPFMSRLAQLSLEARLADRADPYHPSFLRGLSRIRRLTSLSLSLTGGTGAAAPIEPGVDFSLGKLEDLSLTNARSSTGAVDLVARCSSLSQLEISDDAEYLGDPRLLQAAAAHGTLETLSLEGKDGGDEWELPDVVKAMPTLTELRLGRGCNCVDKASFEILAHLPALETLAFGPGSDVSTARLLKLIEGKSKKHPALKNITLDCVYASYKELPDEPWSKEEGHADAVKDWLDALVLPEWTDALQPRGLSPLYLPAYDAGVDVSGTAIDAHDCEDLGEERNRAVLFLENPDEYEFYNSWR</sequence>
<comment type="caution">
    <text evidence="1">The sequence shown here is derived from an EMBL/GenBank/DDBJ whole genome shotgun (WGS) entry which is preliminary data.</text>
</comment>
<dbReference type="Gene3D" id="3.80.10.10">
    <property type="entry name" value="Ribonuclease Inhibitor"/>
    <property type="match status" value="1"/>
</dbReference>
<evidence type="ECO:0000313" key="1">
    <source>
        <dbReference type="EMBL" id="TNY19748.1"/>
    </source>
</evidence>
<keyword evidence="2" id="KW-1185">Reference proteome</keyword>
<accession>A0A5C5FS97</accession>
<dbReference type="SUPFAM" id="SSF52047">
    <property type="entry name" value="RNI-like"/>
    <property type="match status" value="1"/>
</dbReference>
<dbReference type="InterPro" id="IPR032675">
    <property type="entry name" value="LRR_dom_sf"/>
</dbReference>
<protein>
    <recommendedName>
        <fullName evidence="3">F-box domain-containing protein</fullName>
    </recommendedName>
</protein>
<proteinExistence type="predicted"/>
<dbReference type="EMBL" id="SOZI01000086">
    <property type="protein sequence ID" value="TNY19748.1"/>
    <property type="molecule type" value="Genomic_DNA"/>
</dbReference>
<gene>
    <name evidence="1" type="ORF">DMC30DRAFT_399596</name>
</gene>
<reference evidence="1 2" key="1">
    <citation type="submission" date="2019-03" db="EMBL/GenBank/DDBJ databases">
        <title>Rhodosporidium diobovatum UCD-FST 08-225 genome sequencing, assembly, and annotation.</title>
        <authorList>
            <person name="Fakankun I.U."/>
            <person name="Fristensky B."/>
            <person name="Levin D.B."/>
        </authorList>
    </citation>
    <scope>NUCLEOTIDE SEQUENCE [LARGE SCALE GENOMIC DNA]</scope>
    <source>
        <strain evidence="1 2">UCD-FST 08-225</strain>
    </source>
</reference>
<evidence type="ECO:0000313" key="2">
    <source>
        <dbReference type="Proteomes" id="UP000311382"/>
    </source>
</evidence>
<evidence type="ECO:0008006" key="3">
    <source>
        <dbReference type="Google" id="ProtNLM"/>
    </source>
</evidence>